<sequence>MTKSFPQIGYTPSFTLLTQLFTWHFGYQFKIIFLLKSLEELILHQPDAFAGSTDCINERHWVLEDSEMVHREVNFVLGLLRIFDEILLNATDNKRRCTFMDSIMVTIEVSQKLISVRNNGGEIPIEEVDGGVFVPEFCFSQLLTGSNFAGDVKSTTSGRYDFGMKLTNIFSTEFSVKVTDGIRKKKHYAHELFARTKYKEAARATSKVVATFVECMEFEKS</sequence>
<dbReference type="EMBL" id="JBBPBM010000565">
    <property type="protein sequence ID" value="KAK8494105.1"/>
    <property type="molecule type" value="Genomic_DNA"/>
</dbReference>
<dbReference type="PRINTS" id="PR00418">
    <property type="entry name" value="TPI2FAMILY"/>
</dbReference>
<evidence type="ECO:0000313" key="2">
    <source>
        <dbReference type="Proteomes" id="UP001472677"/>
    </source>
</evidence>
<dbReference type="InterPro" id="IPR036890">
    <property type="entry name" value="HATPase_C_sf"/>
</dbReference>
<gene>
    <name evidence="1" type="ORF">V6N12_031817</name>
</gene>
<comment type="caution">
    <text evidence="1">The sequence shown here is derived from an EMBL/GenBank/DDBJ whole genome shotgun (WGS) entry which is preliminary data.</text>
</comment>
<evidence type="ECO:0000313" key="1">
    <source>
        <dbReference type="EMBL" id="KAK8494105.1"/>
    </source>
</evidence>
<keyword evidence="2" id="KW-1185">Reference proteome</keyword>
<protein>
    <submittedName>
        <fullName evidence="1">Uncharacterized protein</fullName>
    </submittedName>
</protein>
<reference evidence="1 2" key="1">
    <citation type="journal article" date="2024" name="G3 (Bethesda)">
        <title>Genome assembly of Hibiscus sabdariffa L. provides insights into metabolisms of medicinal natural products.</title>
        <authorList>
            <person name="Kim T."/>
        </authorList>
    </citation>
    <scope>NUCLEOTIDE SEQUENCE [LARGE SCALE GENOMIC DNA]</scope>
    <source>
        <strain evidence="1">TK-2024</strain>
        <tissue evidence="1">Old leaves</tissue>
    </source>
</reference>
<dbReference type="Gene3D" id="3.30.565.10">
    <property type="entry name" value="Histidine kinase-like ATPase, C-terminal domain"/>
    <property type="match status" value="1"/>
</dbReference>
<dbReference type="InterPro" id="IPR003594">
    <property type="entry name" value="HATPase_dom"/>
</dbReference>
<dbReference type="SUPFAM" id="SSF55874">
    <property type="entry name" value="ATPase domain of HSP90 chaperone/DNA topoisomerase II/histidine kinase"/>
    <property type="match status" value="1"/>
</dbReference>
<dbReference type="PANTHER" id="PTHR10169">
    <property type="entry name" value="DNA TOPOISOMERASE/GYRASE"/>
    <property type="match status" value="1"/>
</dbReference>
<name>A0ABR2AKL3_9ROSI</name>
<dbReference type="InterPro" id="IPR050634">
    <property type="entry name" value="DNA_Topoisomerase_II"/>
</dbReference>
<dbReference type="Proteomes" id="UP001472677">
    <property type="component" value="Unassembled WGS sequence"/>
</dbReference>
<accession>A0ABR2AKL3</accession>
<dbReference type="PANTHER" id="PTHR10169:SF38">
    <property type="entry name" value="DNA TOPOISOMERASE 2"/>
    <property type="match status" value="1"/>
</dbReference>
<dbReference type="Pfam" id="PF02518">
    <property type="entry name" value="HATPase_c"/>
    <property type="match status" value="1"/>
</dbReference>
<organism evidence="1 2">
    <name type="scientific">Hibiscus sabdariffa</name>
    <name type="common">roselle</name>
    <dbReference type="NCBI Taxonomy" id="183260"/>
    <lineage>
        <taxon>Eukaryota</taxon>
        <taxon>Viridiplantae</taxon>
        <taxon>Streptophyta</taxon>
        <taxon>Embryophyta</taxon>
        <taxon>Tracheophyta</taxon>
        <taxon>Spermatophyta</taxon>
        <taxon>Magnoliopsida</taxon>
        <taxon>eudicotyledons</taxon>
        <taxon>Gunneridae</taxon>
        <taxon>Pentapetalae</taxon>
        <taxon>rosids</taxon>
        <taxon>malvids</taxon>
        <taxon>Malvales</taxon>
        <taxon>Malvaceae</taxon>
        <taxon>Malvoideae</taxon>
        <taxon>Hibiscus</taxon>
    </lineage>
</organism>
<proteinExistence type="predicted"/>